<dbReference type="AlphaFoldDB" id="A0A175VUF2"/>
<feature type="compositionally biased region" description="Polar residues" evidence="6">
    <location>
        <begin position="206"/>
        <end position="215"/>
    </location>
</feature>
<evidence type="ECO:0000256" key="4">
    <source>
        <dbReference type="ARBA" id="ARBA00023163"/>
    </source>
</evidence>
<comment type="caution">
    <text evidence="8">The sequence shown here is derived from an EMBL/GenBank/DDBJ whole genome shotgun (WGS) entry which is preliminary data.</text>
</comment>
<name>A0A175VUF2_9PEZI</name>
<feature type="region of interest" description="Disordered" evidence="6">
    <location>
        <begin position="336"/>
        <end position="364"/>
    </location>
</feature>
<sequence>MDDKKPAPEAEDAVMQQSYPSPIVDGADAQYYQLTSHRDHDQEQDQQQMDHQPGQPGHNGLSNLPEHQEQHEVHGLPNLSEHQGQHEHHGLHELHELQEPSTPQQHNPRPSVSADELQLAAQLTQGLAPMMAAAQMAAVQDQTQDQQSLQQQEPEVQPQSDHNLEEQLEASLQNHERGLQGHGPDLQNHNHELENHGLQDVLPHPGQQQAHHYSQNPPPPPHLPPHMSMEHLPPGASQYQLPDTTPPRKRSKVSRACDECRRKKIKCDAQSEATDQPCSNCRRSNAQCLFSRIPQKRGPSKGYIKELADRINTIEGKLNTGVEGPDTMARRASSEAFASPGMGDESRKRPFSSISGDGFHTPSPSRISAGYTTDHRPILPYVQPEFRPPNSGNPNELAMKPVTLMPFPGGTNEASLQAQPEPIMDGMSQNDLPQSSSHQTDQLPEIEDAVFDRYLEVIHPTFPVLASTKARVQSLLWQSPFTLQSAFYNAFFSMLKPFLPASNSQANGDALTASRLLSEWEAEGRPRSTVTDLVRLQTLVMVAIAADCQGIALVKGQLGSPSKAETIGRAVGLGYSMKLYLREVDPVVSPELDPNSDDNVALRAWWVLVMLDRWNAVGTATPTLINNDSVVVLPGLKHILGDVVFTLIRMSYALGFIIPLAIHPPADPLPSSGPTLSSMMTLATELLRWTFPTEQTDPILHLSYWHIRLLSELLPSPSIRRRENVLQCAKKLVDLLAGNHDLLSPLTHHFVVLASLALLDLVANTGNGDDDGARSEEAARLGKRVLEFSLSPSPWNTAVREKLAARLLDMPARLVTSSGTGNNAAAATTAATSVGGGGSSQNLQQLADLATAVESSAAGAGAAGTDAAAGEEAPAPAPAASAVKTEDTAGGGGGSDAQAGVDVLAMLRAGYLTCFEESTAVA</sequence>
<dbReference type="Proteomes" id="UP000078237">
    <property type="component" value="Unassembled WGS sequence"/>
</dbReference>
<evidence type="ECO:0000256" key="3">
    <source>
        <dbReference type="ARBA" id="ARBA00023125"/>
    </source>
</evidence>
<evidence type="ECO:0000256" key="2">
    <source>
        <dbReference type="ARBA" id="ARBA00023015"/>
    </source>
</evidence>
<evidence type="ECO:0000313" key="9">
    <source>
        <dbReference type="Proteomes" id="UP000078237"/>
    </source>
</evidence>
<evidence type="ECO:0000313" key="8">
    <source>
        <dbReference type="EMBL" id="KXX75023.1"/>
    </source>
</evidence>
<keyword evidence="9" id="KW-1185">Reference proteome</keyword>
<feature type="region of interest" description="Disordered" evidence="6">
    <location>
        <begin position="197"/>
        <end position="254"/>
    </location>
</feature>
<dbReference type="GO" id="GO:0000981">
    <property type="term" value="F:DNA-binding transcription factor activity, RNA polymerase II-specific"/>
    <property type="evidence" value="ECO:0007669"/>
    <property type="project" value="InterPro"/>
</dbReference>
<feature type="compositionally biased region" description="Low complexity" evidence="6">
    <location>
        <begin position="225"/>
        <end position="234"/>
    </location>
</feature>
<keyword evidence="4" id="KW-0804">Transcription</keyword>
<feature type="compositionally biased region" description="Low complexity" evidence="6">
    <location>
        <begin position="45"/>
        <end position="58"/>
    </location>
</feature>
<dbReference type="InterPro" id="IPR001138">
    <property type="entry name" value="Zn2Cys6_DnaBD"/>
</dbReference>
<dbReference type="Gene3D" id="4.10.240.10">
    <property type="entry name" value="Zn(2)-C6 fungal-type DNA-binding domain"/>
    <property type="match status" value="1"/>
</dbReference>
<gene>
    <name evidence="8" type="ORF">MMYC01_209312</name>
</gene>
<dbReference type="CDD" id="cd12148">
    <property type="entry name" value="fungal_TF_MHR"/>
    <property type="match status" value="1"/>
</dbReference>
<dbReference type="PANTHER" id="PTHR31668:SF26">
    <property type="entry name" value="GLUCOSE TRANSPORT TRANSCRIPTION REGULATOR RGT1-RELATED"/>
    <property type="match status" value="1"/>
</dbReference>
<evidence type="ECO:0000256" key="6">
    <source>
        <dbReference type="SAM" id="MobiDB-lite"/>
    </source>
</evidence>
<feature type="compositionally biased region" description="Low complexity" evidence="6">
    <location>
        <begin position="136"/>
        <end position="161"/>
    </location>
</feature>
<feature type="region of interest" description="Disordered" evidence="6">
    <location>
        <begin position="136"/>
        <end position="162"/>
    </location>
</feature>
<feature type="domain" description="Zn(2)-C6 fungal-type" evidence="7">
    <location>
        <begin position="256"/>
        <end position="290"/>
    </location>
</feature>
<feature type="region of interest" description="Disordered" evidence="6">
    <location>
        <begin position="863"/>
        <end position="895"/>
    </location>
</feature>
<dbReference type="InterPro" id="IPR050797">
    <property type="entry name" value="Carb_Metab_Trans_Reg"/>
</dbReference>
<evidence type="ECO:0000256" key="1">
    <source>
        <dbReference type="ARBA" id="ARBA00022723"/>
    </source>
</evidence>
<feature type="compositionally biased region" description="Low complexity" evidence="6">
    <location>
        <begin position="863"/>
        <end position="883"/>
    </location>
</feature>
<dbReference type="PROSITE" id="PS50048">
    <property type="entry name" value="ZN2_CY6_FUNGAL_2"/>
    <property type="match status" value="1"/>
</dbReference>
<accession>A0A175VUF2</accession>
<dbReference type="STRING" id="100816.A0A175VUF2"/>
<dbReference type="GO" id="GO:0008270">
    <property type="term" value="F:zinc ion binding"/>
    <property type="evidence" value="ECO:0007669"/>
    <property type="project" value="InterPro"/>
</dbReference>
<protein>
    <submittedName>
        <fullName evidence="8">Glucose transport transcription regulator RGT1</fullName>
    </submittedName>
</protein>
<dbReference type="EMBL" id="LCTW02000300">
    <property type="protein sequence ID" value="KXX75023.1"/>
    <property type="molecule type" value="Genomic_DNA"/>
</dbReference>
<evidence type="ECO:0000256" key="5">
    <source>
        <dbReference type="ARBA" id="ARBA00023242"/>
    </source>
</evidence>
<proteinExistence type="predicted"/>
<dbReference type="InterPro" id="IPR036864">
    <property type="entry name" value="Zn2-C6_fun-type_DNA-bd_sf"/>
</dbReference>
<feature type="region of interest" description="Disordered" evidence="6">
    <location>
        <begin position="1"/>
        <end position="90"/>
    </location>
</feature>
<dbReference type="VEuPathDB" id="FungiDB:MMYC01_209312"/>
<dbReference type="SMART" id="SM00066">
    <property type="entry name" value="GAL4"/>
    <property type="match status" value="1"/>
</dbReference>
<keyword evidence="1" id="KW-0479">Metal-binding</keyword>
<dbReference type="CDD" id="cd00067">
    <property type="entry name" value="GAL4"/>
    <property type="match status" value="1"/>
</dbReference>
<reference evidence="8 9" key="1">
    <citation type="journal article" date="2016" name="Genome Announc.">
        <title>Genome Sequence of Madurella mycetomatis mm55, Isolated from a Human Mycetoma Case in Sudan.</title>
        <authorList>
            <person name="Smit S."/>
            <person name="Derks M.F."/>
            <person name="Bervoets S."/>
            <person name="Fahal A."/>
            <person name="van Leeuwen W."/>
            <person name="van Belkum A."/>
            <person name="van de Sande W.W."/>
        </authorList>
    </citation>
    <scope>NUCLEOTIDE SEQUENCE [LARGE SCALE GENOMIC DNA]</scope>
    <source>
        <strain evidence="9">mm55</strain>
    </source>
</reference>
<dbReference type="Pfam" id="PF00172">
    <property type="entry name" value="Zn_clus"/>
    <property type="match status" value="1"/>
</dbReference>
<keyword evidence="2" id="KW-0805">Transcription regulation</keyword>
<dbReference type="GO" id="GO:0003677">
    <property type="term" value="F:DNA binding"/>
    <property type="evidence" value="ECO:0007669"/>
    <property type="project" value="UniProtKB-KW"/>
</dbReference>
<organism evidence="8 9">
    <name type="scientific">Madurella mycetomatis</name>
    <dbReference type="NCBI Taxonomy" id="100816"/>
    <lineage>
        <taxon>Eukaryota</taxon>
        <taxon>Fungi</taxon>
        <taxon>Dikarya</taxon>
        <taxon>Ascomycota</taxon>
        <taxon>Pezizomycotina</taxon>
        <taxon>Sordariomycetes</taxon>
        <taxon>Sordariomycetidae</taxon>
        <taxon>Sordariales</taxon>
        <taxon>Sordariales incertae sedis</taxon>
        <taxon>Madurella</taxon>
    </lineage>
</organism>
<dbReference type="PANTHER" id="PTHR31668">
    <property type="entry name" value="GLUCOSE TRANSPORT TRANSCRIPTION REGULATOR RGT1-RELATED-RELATED"/>
    <property type="match status" value="1"/>
</dbReference>
<evidence type="ECO:0000259" key="7">
    <source>
        <dbReference type="PROSITE" id="PS50048"/>
    </source>
</evidence>
<dbReference type="OrthoDB" id="5426978at2759"/>
<keyword evidence="3" id="KW-0238">DNA-binding</keyword>
<keyword evidence="5" id="KW-0539">Nucleus</keyword>
<dbReference type="PROSITE" id="PS00463">
    <property type="entry name" value="ZN2_CY6_FUNGAL_1"/>
    <property type="match status" value="1"/>
</dbReference>
<dbReference type="SUPFAM" id="SSF57701">
    <property type="entry name" value="Zn2/Cys6 DNA-binding domain"/>
    <property type="match status" value="1"/>
</dbReference>